<dbReference type="EMBL" id="JAHOPB010000001">
    <property type="protein sequence ID" value="MBU8874957.1"/>
    <property type="molecule type" value="Genomic_DNA"/>
</dbReference>
<evidence type="ECO:0000259" key="4">
    <source>
        <dbReference type="Pfam" id="PF02668"/>
    </source>
</evidence>
<dbReference type="InterPro" id="IPR003819">
    <property type="entry name" value="TauD/TfdA-like"/>
</dbReference>
<protein>
    <submittedName>
        <fullName evidence="5">TauD/TfdA family dioxygenase</fullName>
    </submittedName>
</protein>
<reference evidence="5 6" key="1">
    <citation type="submission" date="2021-06" db="EMBL/GenBank/DDBJ databases">
        <authorList>
            <person name="Lee D.H."/>
        </authorList>
    </citation>
    <scope>NUCLEOTIDE SEQUENCE [LARGE SCALE GENOMIC DNA]</scope>
    <source>
        <strain evidence="5 6">MMS21-HV4-11</strain>
    </source>
</reference>
<gene>
    <name evidence="5" type="ORF">KQ910_14360</name>
</gene>
<evidence type="ECO:0000313" key="6">
    <source>
        <dbReference type="Proteomes" id="UP000727907"/>
    </source>
</evidence>
<name>A0ABS6IK27_9HYPH</name>
<keyword evidence="1" id="KW-0479">Metal-binding</keyword>
<sequence>MSKAIRPLDPQDRPFFAGEVWGIDLTHRLSDEEVAFIHDGMNQYGVLVFRDQKLDDESQLAFSRQLGPLEQATGDIMPPEERRMSMDLNDISNLDRHGNVLARDDRRRLFSLGNQLWHSDSSFKDVPALYSLLSARTIPSAGGNTEFADMRAAYDALSDAEKREVHDLICLHSQIFSRGMLGFEDFTEAERVKWAPVRQRLVRRHPGSGRLSLYLASHAGGIEGWPMPEARAFLRDLTEHATQRQFVYAHVWRPHDLVMWDNRATMHRARRFNSAEVRDMRRTTLTNSVSSLEQAP</sequence>
<comment type="caution">
    <text evidence="5">The sequence shown here is derived from an EMBL/GenBank/DDBJ whole genome shotgun (WGS) entry which is preliminary data.</text>
</comment>
<dbReference type="Proteomes" id="UP000727907">
    <property type="component" value="Unassembled WGS sequence"/>
</dbReference>
<dbReference type="PANTHER" id="PTHR43779">
    <property type="entry name" value="DIOXYGENASE RV0097-RELATED"/>
    <property type="match status" value="1"/>
</dbReference>
<dbReference type="PANTHER" id="PTHR43779:SF3">
    <property type="entry name" value="(3R)-3-[(CARBOXYMETHYL)AMINO]FATTY ACID OXYGENASE_DECARBOXYLASE"/>
    <property type="match status" value="1"/>
</dbReference>
<keyword evidence="2 5" id="KW-0223">Dioxygenase</keyword>
<feature type="domain" description="TauD/TfdA-like" evidence="4">
    <location>
        <begin position="5"/>
        <end position="284"/>
    </location>
</feature>
<keyword evidence="2 5" id="KW-0560">Oxidoreductase</keyword>
<proteinExistence type="predicted"/>
<organism evidence="5 6">
    <name type="scientific">Reyranella humidisoli</name>
    <dbReference type="NCBI Taxonomy" id="2849149"/>
    <lineage>
        <taxon>Bacteria</taxon>
        <taxon>Pseudomonadati</taxon>
        <taxon>Pseudomonadota</taxon>
        <taxon>Alphaproteobacteria</taxon>
        <taxon>Hyphomicrobiales</taxon>
        <taxon>Reyranellaceae</taxon>
        <taxon>Reyranella</taxon>
    </lineage>
</organism>
<keyword evidence="3" id="KW-0408">Iron</keyword>
<evidence type="ECO:0000313" key="5">
    <source>
        <dbReference type="EMBL" id="MBU8874957.1"/>
    </source>
</evidence>
<evidence type="ECO:0000256" key="2">
    <source>
        <dbReference type="ARBA" id="ARBA00022964"/>
    </source>
</evidence>
<keyword evidence="6" id="KW-1185">Reference proteome</keyword>
<accession>A0ABS6IK27</accession>
<dbReference type="GO" id="GO:0051213">
    <property type="term" value="F:dioxygenase activity"/>
    <property type="evidence" value="ECO:0007669"/>
    <property type="project" value="UniProtKB-KW"/>
</dbReference>
<evidence type="ECO:0000256" key="3">
    <source>
        <dbReference type="ARBA" id="ARBA00023004"/>
    </source>
</evidence>
<dbReference type="RefSeq" id="WP_216961421.1">
    <property type="nucleotide sequence ID" value="NZ_JAHOPB010000001.1"/>
</dbReference>
<evidence type="ECO:0000256" key="1">
    <source>
        <dbReference type="ARBA" id="ARBA00022723"/>
    </source>
</evidence>
<dbReference type="InterPro" id="IPR051178">
    <property type="entry name" value="TfdA_dioxygenase"/>
</dbReference>
<dbReference type="Pfam" id="PF02668">
    <property type="entry name" value="TauD"/>
    <property type="match status" value="1"/>
</dbReference>